<name>A0ABZ0IV31_9BACT</name>
<dbReference type="InterPro" id="IPR050546">
    <property type="entry name" value="Glycosyl_Hydrlase_16"/>
</dbReference>
<keyword evidence="3" id="KW-0378">Hydrolase</keyword>
<evidence type="ECO:0000259" key="2">
    <source>
        <dbReference type="PROSITE" id="PS51762"/>
    </source>
</evidence>
<dbReference type="GO" id="GO:0016787">
    <property type="term" value="F:hydrolase activity"/>
    <property type="evidence" value="ECO:0007669"/>
    <property type="project" value="UniProtKB-KW"/>
</dbReference>
<dbReference type="PROSITE" id="PS51762">
    <property type="entry name" value="GH16_2"/>
    <property type="match status" value="1"/>
</dbReference>
<dbReference type="RefSeq" id="WP_317491470.1">
    <property type="nucleotide sequence ID" value="NZ_CP136051.1"/>
</dbReference>
<dbReference type="Pfam" id="PF00722">
    <property type="entry name" value="Glyco_hydro_16"/>
    <property type="match status" value="1"/>
</dbReference>
<dbReference type="SUPFAM" id="SSF49899">
    <property type="entry name" value="Concanavalin A-like lectins/glucanases"/>
    <property type="match status" value="1"/>
</dbReference>
<protein>
    <submittedName>
        <fullName evidence="3">Glycoside hydrolase family 16 protein</fullName>
    </submittedName>
</protein>
<sequence length="283" mass="32377">MKSKWRLTVGAAVIAVSLVGYCANAQRYRLAWSDEFDYKGLPDSTKWTYDVGDGCPVFCGWGGNEEQYYTFKRTNNARVESGYLVIEAHQEKFGDADYTSARVVTRGKNEWLYGKIEVRARLPAGSGTSPAIWMLPYFDDRPVKLPEDGQLDIMVHSGAEVDVIHGMVHTSAYNLALGTERMGHIQLSAVDKRFHTFSIEWTPTKIEWFVDGKKYHKVVDDGTGKDGWPFFNPFYLILNVSVRQGQGLESTDWPQRMEIDFVRVYQRKPKKRPQGEEFMDEGF</sequence>
<dbReference type="InterPro" id="IPR013320">
    <property type="entry name" value="ConA-like_dom_sf"/>
</dbReference>
<dbReference type="Gene3D" id="2.60.120.200">
    <property type="match status" value="1"/>
</dbReference>
<evidence type="ECO:0000256" key="1">
    <source>
        <dbReference type="ARBA" id="ARBA00006865"/>
    </source>
</evidence>
<dbReference type="PANTHER" id="PTHR10963:SF55">
    <property type="entry name" value="GLYCOSIDE HYDROLASE FAMILY 16 PROTEIN"/>
    <property type="match status" value="1"/>
</dbReference>
<dbReference type="PANTHER" id="PTHR10963">
    <property type="entry name" value="GLYCOSYL HYDROLASE-RELATED"/>
    <property type="match status" value="1"/>
</dbReference>
<dbReference type="CDD" id="cd08023">
    <property type="entry name" value="GH16_laminarinase_like"/>
    <property type="match status" value="1"/>
</dbReference>
<reference evidence="3 4" key="1">
    <citation type="journal article" date="2023" name="Microbiol. Resour. Announc.">
        <title>Complete Genome Sequence of Imperialibacter roseus strain P4T.</title>
        <authorList>
            <person name="Tizabi D.R."/>
            <person name="Bachvaroff T."/>
            <person name="Hill R.T."/>
        </authorList>
    </citation>
    <scope>NUCLEOTIDE SEQUENCE [LARGE SCALE GENOMIC DNA]</scope>
    <source>
        <strain evidence="3 4">P4T</strain>
    </source>
</reference>
<organism evidence="3 4">
    <name type="scientific">Imperialibacter roseus</name>
    <dbReference type="NCBI Taxonomy" id="1324217"/>
    <lineage>
        <taxon>Bacteria</taxon>
        <taxon>Pseudomonadati</taxon>
        <taxon>Bacteroidota</taxon>
        <taxon>Cytophagia</taxon>
        <taxon>Cytophagales</taxon>
        <taxon>Flammeovirgaceae</taxon>
        <taxon>Imperialibacter</taxon>
    </lineage>
</organism>
<gene>
    <name evidence="3" type="ORF">RT717_09345</name>
</gene>
<evidence type="ECO:0000313" key="3">
    <source>
        <dbReference type="EMBL" id="WOK08839.1"/>
    </source>
</evidence>
<feature type="domain" description="GH16" evidence="2">
    <location>
        <begin position="36"/>
        <end position="270"/>
    </location>
</feature>
<dbReference type="InterPro" id="IPR000757">
    <property type="entry name" value="Beta-glucanase-like"/>
</dbReference>
<evidence type="ECO:0000313" key="4">
    <source>
        <dbReference type="Proteomes" id="UP001302349"/>
    </source>
</evidence>
<comment type="similarity">
    <text evidence="1">Belongs to the glycosyl hydrolase 16 family.</text>
</comment>
<dbReference type="Proteomes" id="UP001302349">
    <property type="component" value="Chromosome"/>
</dbReference>
<accession>A0ABZ0IV31</accession>
<proteinExistence type="inferred from homology"/>
<keyword evidence="4" id="KW-1185">Reference proteome</keyword>
<dbReference type="EMBL" id="CP136051">
    <property type="protein sequence ID" value="WOK08839.1"/>
    <property type="molecule type" value="Genomic_DNA"/>
</dbReference>